<evidence type="ECO:0000259" key="4">
    <source>
        <dbReference type="Pfam" id="PF20981"/>
    </source>
</evidence>
<dbReference type="PANTHER" id="PTHR12689">
    <property type="entry name" value="A1 CISTRON SPLICING FACTOR AAR2-RELATED"/>
    <property type="match status" value="1"/>
</dbReference>
<dbReference type="Proteomes" id="UP000823046">
    <property type="component" value="Unassembled WGS sequence"/>
</dbReference>
<dbReference type="InterPro" id="IPR007946">
    <property type="entry name" value="AAR2"/>
</dbReference>
<dbReference type="InterPro" id="IPR038516">
    <property type="entry name" value="AAR2_N_sf"/>
</dbReference>
<dbReference type="Pfam" id="PF05282">
    <property type="entry name" value="AAR2"/>
    <property type="match status" value="1"/>
</dbReference>
<gene>
    <name evidence="5" type="ORF">IE077_000469</name>
</gene>
<comment type="similarity">
    <text evidence="1">Belongs to the AAR2 family.</text>
</comment>
<dbReference type="Gene3D" id="2.60.34.20">
    <property type="match status" value="1"/>
</dbReference>
<dbReference type="InterPro" id="IPR033647">
    <property type="entry name" value="Aar2_N"/>
</dbReference>
<proteinExistence type="inferred from homology"/>
<evidence type="ECO:0000313" key="6">
    <source>
        <dbReference type="Proteomes" id="UP000823046"/>
    </source>
</evidence>
<evidence type="ECO:0000256" key="1">
    <source>
        <dbReference type="ARBA" id="ARBA00006281"/>
    </source>
</evidence>
<dbReference type="Pfam" id="PF20981">
    <property type="entry name" value="AAR2_1st"/>
    <property type="match status" value="1"/>
</dbReference>
<organism evidence="5 6">
    <name type="scientific">Cardiosporidium cionae</name>
    <dbReference type="NCBI Taxonomy" id="476202"/>
    <lineage>
        <taxon>Eukaryota</taxon>
        <taxon>Sar</taxon>
        <taxon>Alveolata</taxon>
        <taxon>Apicomplexa</taxon>
        <taxon>Aconoidasida</taxon>
        <taxon>Nephromycida</taxon>
        <taxon>Cardiosporidium</taxon>
    </lineage>
</organism>
<reference evidence="5 6" key="1">
    <citation type="journal article" date="2020" name="bioRxiv">
        <title>Metabolic contributions of an alphaproteobacterial endosymbiont in the apicomplexan Cardiosporidium cionae.</title>
        <authorList>
            <person name="Hunter E.S."/>
            <person name="Paight C.J."/>
            <person name="Lane C.E."/>
        </authorList>
    </citation>
    <scope>NUCLEOTIDE SEQUENCE [LARGE SCALE GENOMIC DNA]</scope>
    <source>
        <strain evidence="5">ESH_2018</strain>
    </source>
</reference>
<comment type="caution">
    <text evidence="5">The sequence shown here is derived from an EMBL/GenBank/DDBJ whole genome shotgun (WGS) entry which is preliminary data.</text>
</comment>
<dbReference type="Gene3D" id="1.25.40.550">
    <property type="entry name" value="Aar2, C-terminal domain-like"/>
    <property type="match status" value="1"/>
</dbReference>
<dbReference type="EMBL" id="JADAQX010000365">
    <property type="protein sequence ID" value="KAF8820518.1"/>
    <property type="molecule type" value="Genomic_DNA"/>
</dbReference>
<feature type="domain" description="AAR2 C-terminal" evidence="3">
    <location>
        <begin position="294"/>
        <end position="448"/>
    </location>
</feature>
<dbReference type="CDD" id="cd13777">
    <property type="entry name" value="Aar2_N"/>
    <property type="match status" value="1"/>
</dbReference>
<evidence type="ECO:0000259" key="3">
    <source>
        <dbReference type="Pfam" id="PF05282"/>
    </source>
</evidence>
<name>A0ABQ7J979_9APIC</name>
<protein>
    <submittedName>
        <fullName evidence="5">AAR2 protein</fullName>
    </submittedName>
</protein>
<evidence type="ECO:0000256" key="2">
    <source>
        <dbReference type="SAM" id="MobiDB-lite"/>
    </source>
</evidence>
<feature type="region of interest" description="Disordered" evidence="2">
    <location>
        <begin position="206"/>
        <end position="234"/>
    </location>
</feature>
<sequence length="464" mass="52275">MSRHQQPSFCMMLFLNSPSDLQIGVDYCVWKTSPKFAGITELSPGIHYLYWSSKASTPLVPTSQSKIRNDSINGTIIPSNNRENSHSTSAASDTLFPKRFLSQQLDSDCMSDTRCGCFVYLRRGEVLTRRWSAEEAAFVPLSGDEHRCYSAGVLHGDFFGNMAPFPKEFIVPWRKISNFIAPSLLDQLEPVKKFIYQDSNEKKEAIPKEKSRRLRVKRNTETSLEHSLPNTTTDEENNVMKKMDLDHDGNAMEGEETFQSLEKKEHAVPIQENNDSLAMNMAAPSLPYGVALFYSSIPKVSIPANATSAEVTRLSMDKSSILDRLIEQSYNGNELSVLGELQFAYIAFLLGYNFASFEQWKCLLILLCNSESAVKRRPALFHGLLLVMYTQIEQAPDDLVSDEFSKENFLIHCIVNLIEICSDDPTSTGDFKAALEDFGKLVKNKFNMEPFELLAKSDDAPQIC</sequence>
<dbReference type="InterPro" id="IPR038514">
    <property type="entry name" value="AAR2_C_sf"/>
</dbReference>
<dbReference type="CDD" id="cd13778">
    <property type="entry name" value="Aar2_C"/>
    <property type="match status" value="1"/>
</dbReference>
<accession>A0ABQ7J979</accession>
<keyword evidence="6" id="KW-1185">Reference proteome</keyword>
<evidence type="ECO:0000313" key="5">
    <source>
        <dbReference type="EMBL" id="KAF8820518.1"/>
    </source>
</evidence>
<dbReference type="PANTHER" id="PTHR12689:SF4">
    <property type="entry name" value="PROTEIN AAR2 HOMOLOG"/>
    <property type="match status" value="1"/>
</dbReference>
<feature type="domain" description="AAR2 N-terminal" evidence="4">
    <location>
        <begin position="11"/>
        <end position="190"/>
    </location>
</feature>
<dbReference type="InterPro" id="IPR033648">
    <property type="entry name" value="AAR2_C"/>
</dbReference>